<feature type="compositionally biased region" description="Polar residues" evidence="1">
    <location>
        <begin position="142"/>
        <end position="155"/>
    </location>
</feature>
<feature type="region of interest" description="Disordered" evidence="1">
    <location>
        <begin position="198"/>
        <end position="222"/>
    </location>
</feature>
<gene>
    <name evidence="2" type="ORF">CBOVIS_LOCUS12089</name>
</gene>
<evidence type="ECO:0000313" key="2">
    <source>
        <dbReference type="EMBL" id="CAB3410580.1"/>
    </source>
</evidence>
<organism evidence="2 3">
    <name type="scientific">Caenorhabditis bovis</name>
    <dbReference type="NCBI Taxonomy" id="2654633"/>
    <lineage>
        <taxon>Eukaryota</taxon>
        <taxon>Metazoa</taxon>
        <taxon>Ecdysozoa</taxon>
        <taxon>Nematoda</taxon>
        <taxon>Chromadorea</taxon>
        <taxon>Rhabditida</taxon>
        <taxon>Rhabditina</taxon>
        <taxon>Rhabditomorpha</taxon>
        <taxon>Rhabditoidea</taxon>
        <taxon>Rhabditidae</taxon>
        <taxon>Peloderinae</taxon>
        <taxon>Caenorhabditis</taxon>
    </lineage>
</organism>
<dbReference type="Proteomes" id="UP000494206">
    <property type="component" value="Unassembled WGS sequence"/>
</dbReference>
<feature type="region of interest" description="Disordered" evidence="1">
    <location>
        <begin position="136"/>
        <end position="155"/>
    </location>
</feature>
<dbReference type="AlphaFoldDB" id="A0A8S1F9S5"/>
<evidence type="ECO:0000256" key="1">
    <source>
        <dbReference type="SAM" id="MobiDB-lite"/>
    </source>
</evidence>
<dbReference type="EMBL" id="CADEPM010000011">
    <property type="protein sequence ID" value="CAB3410580.1"/>
    <property type="molecule type" value="Genomic_DNA"/>
</dbReference>
<comment type="caution">
    <text evidence="2">The sequence shown here is derived from an EMBL/GenBank/DDBJ whole genome shotgun (WGS) entry which is preliminary data.</text>
</comment>
<protein>
    <submittedName>
        <fullName evidence="2">Uncharacterized protein</fullName>
    </submittedName>
</protein>
<keyword evidence="3" id="KW-1185">Reference proteome</keyword>
<accession>A0A8S1F9S5</accession>
<reference evidence="2 3" key="1">
    <citation type="submission" date="2020-04" db="EMBL/GenBank/DDBJ databases">
        <authorList>
            <person name="Laetsch R D."/>
            <person name="Stevens L."/>
            <person name="Kumar S."/>
            <person name="Blaxter L. M."/>
        </authorList>
    </citation>
    <scope>NUCLEOTIDE SEQUENCE [LARGE SCALE GENOMIC DNA]</scope>
</reference>
<name>A0A8S1F9S5_9PELO</name>
<feature type="compositionally biased region" description="Gly residues" evidence="1">
    <location>
        <begin position="210"/>
        <end position="219"/>
    </location>
</feature>
<proteinExistence type="predicted"/>
<dbReference type="OrthoDB" id="5854982at2759"/>
<sequence>MNTPMHFPIDEKSIYQMSLNPGPSNPTTSYVNESTTALTNQLLGILNPPTSCEEKSPGFVELMEPHYRKQDEIAEKLDNLTAMVQSFIESQQSINEYILERLYKFANLSPAAFERNPSNWNQMKGDSNEVIVQEPQKKHQEAASTSSVPKISSFPHTTATTLPSAISNISMAIDQQLNAKMSVRDFLKNTMTVVKTDAENLRDSDDDDGGGQTIEGNGEGTKKRFNKFRVRNRPKKVKSIGVAYTPLCSQNFGLNSSESSSTPPQTGALLKPQESCMENPGIELPLMPPSIGMPSTSFMGNENEIRSFVDHTQTSNFRPYMGTSDSRSAFVPANQSYFSQKDRQ</sequence>
<evidence type="ECO:0000313" key="3">
    <source>
        <dbReference type="Proteomes" id="UP000494206"/>
    </source>
</evidence>